<dbReference type="GO" id="GO:0036064">
    <property type="term" value="C:ciliary basal body"/>
    <property type="evidence" value="ECO:0007669"/>
    <property type="project" value="TreeGrafter"/>
</dbReference>
<evidence type="ECO:0000256" key="2">
    <source>
        <dbReference type="ARBA" id="ARBA00022598"/>
    </source>
</evidence>
<feature type="region of interest" description="Disordered" evidence="6">
    <location>
        <begin position="421"/>
        <end position="452"/>
    </location>
</feature>
<evidence type="ECO:0000256" key="1">
    <source>
        <dbReference type="ARBA" id="ARBA00006820"/>
    </source>
</evidence>
<dbReference type="PANTHER" id="PTHR12241">
    <property type="entry name" value="TUBULIN POLYGLUTAMYLASE"/>
    <property type="match status" value="1"/>
</dbReference>
<keyword evidence="8" id="KW-1185">Reference proteome</keyword>
<dbReference type="GO" id="GO:0000226">
    <property type="term" value="P:microtubule cytoskeleton organization"/>
    <property type="evidence" value="ECO:0007669"/>
    <property type="project" value="TreeGrafter"/>
</dbReference>
<dbReference type="GO" id="GO:0015631">
    <property type="term" value="F:tubulin binding"/>
    <property type="evidence" value="ECO:0007669"/>
    <property type="project" value="TreeGrafter"/>
</dbReference>
<dbReference type="Pfam" id="PF03133">
    <property type="entry name" value="TTL"/>
    <property type="match status" value="1"/>
</dbReference>
<feature type="compositionally biased region" description="Basic and acidic residues" evidence="6">
    <location>
        <begin position="374"/>
        <end position="398"/>
    </location>
</feature>
<evidence type="ECO:0000256" key="4">
    <source>
        <dbReference type="ARBA" id="ARBA00022741"/>
    </source>
</evidence>
<comment type="caution">
    <text evidence="7">The sequence shown here is derived from an EMBL/GenBank/DDBJ whole genome shotgun (WGS) entry which is preliminary data.</text>
</comment>
<dbReference type="EMBL" id="CASHTH010001248">
    <property type="protein sequence ID" value="CAI8013221.1"/>
    <property type="molecule type" value="Genomic_DNA"/>
</dbReference>
<keyword evidence="3" id="KW-0493">Microtubule</keyword>
<organism evidence="7 8">
    <name type="scientific">Geodia barretti</name>
    <name type="common">Barrett's horny sponge</name>
    <dbReference type="NCBI Taxonomy" id="519541"/>
    <lineage>
        <taxon>Eukaryota</taxon>
        <taxon>Metazoa</taxon>
        <taxon>Porifera</taxon>
        <taxon>Demospongiae</taxon>
        <taxon>Heteroscleromorpha</taxon>
        <taxon>Tetractinellida</taxon>
        <taxon>Astrophorina</taxon>
        <taxon>Geodiidae</taxon>
        <taxon>Geodia</taxon>
    </lineage>
</organism>
<feature type="compositionally biased region" description="Basic and acidic residues" evidence="6">
    <location>
        <begin position="436"/>
        <end position="452"/>
    </location>
</feature>
<feature type="compositionally biased region" description="Basic residues" evidence="6">
    <location>
        <begin position="507"/>
        <end position="517"/>
    </location>
</feature>
<evidence type="ECO:0000256" key="6">
    <source>
        <dbReference type="SAM" id="MobiDB-lite"/>
    </source>
</evidence>
<dbReference type="AlphaFoldDB" id="A0AA35RMZ1"/>
<evidence type="ECO:0000256" key="3">
    <source>
        <dbReference type="ARBA" id="ARBA00022701"/>
    </source>
</evidence>
<dbReference type="FunFam" id="3.30.470.20:FF:000009">
    <property type="entry name" value="tubulin polyglutamylase TTLL5 isoform X1"/>
    <property type="match status" value="1"/>
</dbReference>
<evidence type="ECO:0000313" key="7">
    <source>
        <dbReference type="EMBL" id="CAI8013221.1"/>
    </source>
</evidence>
<proteinExistence type="inferred from homology"/>
<dbReference type="GO" id="GO:0005874">
    <property type="term" value="C:microtubule"/>
    <property type="evidence" value="ECO:0007669"/>
    <property type="project" value="UniProtKB-KW"/>
</dbReference>
<dbReference type="PROSITE" id="PS51221">
    <property type="entry name" value="TTL"/>
    <property type="match status" value="1"/>
</dbReference>
<keyword evidence="4" id="KW-0547">Nucleotide-binding</keyword>
<dbReference type="GO" id="GO:0005524">
    <property type="term" value="F:ATP binding"/>
    <property type="evidence" value="ECO:0007669"/>
    <property type="project" value="UniProtKB-KW"/>
</dbReference>
<reference evidence="7" key="1">
    <citation type="submission" date="2023-03" db="EMBL/GenBank/DDBJ databases">
        <authorList>
            <person name="Steffen K."/>
            <person name="Cardenas P."/>
        </authorList>
    </citation>
    <scope>NUCLEOTIDE SEQUENCE</scope>
</reference>
<protein>
    <submittedName>
        <fullName evidence="7">Tubulin polyglutamylase ttll6</fullName>
    </submittedName>
</protein>
<dbReference type="SUPFAM" id="SSF56059">
    <property type="entry name" value="Glutathione synthetase ATP-binding domain-like"/>
    <property type="match status" value="1"/>
</dbReference>
<feature type="region of interest" description="Disordered" evidence="6">
    <location>
        <begin position="506"/>
        <end position="525"/>
    </location>
</feature>
<keyword evidence="2" id="KW-0436">Ligase</keyword>
<dbReference type="Gene3D" id="3.30.470.20">
    <property type="entry name" value="ATP-grasp fold, B domain"/>
    <property type="match status" value="1"/>
</dbReference>
<dbReference type="GO" id="GO:0070740">
    <property type="term" value="F:tubulin-glutamic acid ligase activity"/>
    <property type="evidence" value="ECO:0007669"/>
    <property type="project" value="TreeGrafter"/>
</dbReference>
<accession>A0AA35RMZ1</accession>
<name>A0AA35RMZ1_GEOBA</name>
<keyword evidence="5" id="KW-0067">ATP-binding</keyword>
<sequence>MGEICRKDLLGRNLSRMKKLFPKEYNIFPQTWVMPADYSDFQTFCRLKKHKTFISKPEASCQGRGISIFKNPKSIKPGEHCVVQQYISRPFLIDDFKFDLRVYVLVTSCDPLRVYIYRDGLGRFATIPYREPTHHNLEEACLHLTNYSINKNSQDFIRDDVCGSKRRLSTVNQWFSDNDYDTGKIWATVDDVIIKTLVAAHPVLRHNYRSCFPSHTHGSACFEILGFDILLDRKLKAWLLEVNHSPSFHTDSPLDKEVKEGLLSDTFHLLDLRATDRRRCMEEDKKRVQQRLLTRHRTKEENCREEEERVRSVLRSQAYEERHMGRFRRIYPVREREDDTYCRFFEQTSSLCAETAASKARMELARLQRQEIEEKAKEEERRKTTLGGRGERREKGEEMGEVQVEEQSRVRVAARRRVPFRLTSSKKTEQTAGAGESRKTEQPATAEETRETLEYEVIDEEEERERLAGLQVRERLVRNLDLPQTLSFLLASPRSPPPLPTSTLPLPRRHSSTHHCSHITQSTPQPLLSLHSKPFVTKSGPPFRCWQSSLDPLEAFGLVVTAAPVTSRHPPTHRP</sequence>
<dbReference type="InterPro" id="IPR004344">
    <property type="entry name" value="TTL/TTLL_fam"/>
</dbReference>
<dbReference type="Proteomes" id="UP001174909">
    <property type="component" value="Unassembled WGS sequence"/>
</dbReference>
<dbReference type="PANTHER" id="PTHR12241:SF161">
    <property type="entry name" value="TUBULIN POLYGLUTAMYLASE TTLL6"/>
    <property type="match status" value="1"/>
</dbReference>
<comment type="similarity">
    <text evidence="1">Belongs to the tubulin--tyrosine ligase family.</text>
</comment>
<evidence type="ECO:0000256" key="5">
    <source>
        <dbReference type="ARBA" id="ARBA00022840"/>
    </source>
</evidence>
<gene>
    <name evidence="7" type="ORF">GBAR_LOCUS8413</name>
</gene>
<feature type="region of interest" description="Disordered" evidence="6">
    <location>
        <begin position="374"/>
        <end position="408"/>
    </location>
</feature>
<evidence type="ECO:0000313" key="8">
    <source>
        <dbReference type="Proteomes" id="UP001174909"/>
    </source>
</evidence>